<dbReference type="InterPro" id="IPR020827">
    <property type="entry name" value="Asparaginase/glutaminase_AS1"/>
</dbReference>
<keyword evidence="13" id="KW-1185">Reference proteome</keyword>
<reference evidence="12 13" key="1">
    <citation type="submission" date="2016-05" db="EMBL/GenBank/DDBJ databases">
        <title>Nuclear genome of Blastocystis sp. subtype 1 NandII.</title>
        <authorList>
            <person name="Gentekaki E."/>
            <person name="Curtis B."/>
            <person name="Stairs C."/>
            <person name="Eme L."/>
            <person name="Herman E."/>
            <person name="Klimes V."/>
            <person name="Arias M.C."/>
            <person name="Elias M."/>
            <person name="Hilliou F."/>
            <person name="Klute M."/>
            <person name="Malik S.-B."/>
            <person name="Pightling A."/>
            <person name="Rachubinski R."/>
            <person name="Salas D."/>
            <person name="Schlacht A."/>
            <person name="Suga H."/>
            <person name="Archibald J."/>
            <person name="Ball S.G."/>
            <person name="Clark G."/>
            <person name="Dacks J."/>
            <person name="Van Der Giezen M."/>
            <person name="Tsaousis A."/>
            <person name="Roger A."/>
        </authorList>
    </citation>
    <scope>NUCLEOTIDE SEQUENCE [LARGE SCALE GENOMIC DNA]</scope>
    <source>
        <strain evidence="13">ATCC 50177 / NandII</strain>
    </source>
</reference>
<dbReference type="PRINTS" id="PR00139">
    <property type="entry name" value="ASNGLNASE"/>
</dbReference>
<dbReference type="InterPro" id="IPR027473">
    <property type="entry name" value="L-asparaginase_C"/>
</dbReference>
<dbReference type="SMART" id="SM00870">
    <property type="entry name" value="Asparaginase"/>
    <property type="match status" value="1"/>
</dbReference>
<evidence type="ECO:0000256" key="5">
    <source>
        <dbReference type="PIRSR" id="PIRSR001220-1"/>
    </source>
</evidence>
<gene>
    <name evidence="12" type="ORF">AV274_5888</name>
</gene>
<evidence type="ECO:0000256" key="1">
    <source>
        <dbReference type="ARBA" id="ARBA00010518"/>
    </source>
</evidence>
<dbReference type="EMBL" id="LXWW01000544">
    <property type="protein sequence ID" value="OAO12421.1"/>
    <property type="molecule type" value="Genomic_DNA"/>
</dbReference>
<feature type="domain" description="Asparaginase/glutaminase C-terminal" evidence="11">
    <location>
        <begin position="288"/>
        <end position="394"/>
    </location>
</feature>
<feature type="domain" description="L-asparaginase N-terminal" evidence="10">
    <location>
        <begin position="74"/>
        <end position="265"/>
    </location>
</feature>
<proteinExistence type="inferred from homology"/>
<evidence type="ECO:0000256" key="3">
    <source>
        <dbReference type="ARBA" id="ARBA00022801"/>
    </source>
</evidence>
<dbReference type="Gene3D" id="3.40.50.1170">
    <property type="entry name" value="L-asparaginase, N-terminal domain"/>
    <property type="match status" value="1"/>
</dbReference>
<dbReference type="PANTHER" id="PTHR11707:SF28">
    <property type="entry name" value="60 KDA LYSOPHOSPHOLIPASE"/>
    <property type="match status" value="1"/>
</dbReference>
<evidence type="ECO:0000256" key="7">
    <source>
        <dbReference type="PROSITE-ProRule" id="PRU10099"/>
    </source>
</evidence>
<dbReference type="InterPro" id="IPR006034">
    <property type="entry name" value="Asparaginase/glutaminase-like"/>
</dbReference>
<dbReference type="AlphaFoldDB" id="A0A196S7S7"/>
<dbReference type="InterPro" id="IPR037152">
    <property type="entry name" value="L-asparaginase_N_sf"/>
</dbReference>
<evidence type="ECO:0000313" key="13">
    <source>
        <dbReference type="Proteomes" id="UP000078348"/>
    </source>
</evidence>
<dbReference type="PROSITE" id="PS00144">
    <property type="entry name" value="ASN_GLN_ASE_1"/>
    <property type="match status" value="1"/>
</dbReference>
<feature type="active site" description="O-isoaspartyl threonine intermediate" evidence="5">
    <location>
        <position position="83"/>
    </location>
</feature>
<dbReference type="SUPFAM" id="SSF53774">
    <property type="entry name" value="Glutaminase/Asparaginase"/>
    <property type="match status" value="1"/>
</dbReference>
<dbReference type="PIRSF" id="PIRSF500176">
    <property type="entry name" value="L_ASNase"/>
    <property type="match status" value="1"/>
</dbReference>
<dbReference type="Pfam" id="PF00710">
    <property type="entry name" value="Asparaginase"/>
    <property type="match status" value="1"/>
</dbReference>
<feature type="binding site" evidence="6">
    <location>
        <begin position="163"/>
        <end position="164"/>
    </location>
    <ligand>
        <name>substrate</name>
    </ligand>
</feature>
<dbReference type="PANTHER" id="PTHR11707">
    <property type="entry name" value="L-ASPARAGINASE"/>
    <property type="match status" value="1"/>
</dbReference>
<accession>A0A196S7S7</accession>
<feature type="active site" evidence="8">
    <location>
        <position position="163"/>
    </location>
</feature>
<dbReference type="InterPro" id="IPR036152">
    <property type="entry name" value="Asp/glu_Ase-like_sf"/>
</dbReference>
<dbReference type="InterPro" id="IPR004550">
    <property type="entry name" value="AsnASE_II"/>
</dbReference>
<comment type="catalytic activity">
    <reaction evidence="4">
        <text>L-asparagine + H2O = L-aspartate + NH4(+)</text>
        <dbReference type="Rhea" id="RHEA:21016"/>
        <dbReference type="ChEBI" id="CHEBI:15377"/>
        <dbReference type="ChEBI" id="CHEBI:28938"/>
        <dbReference type="ChEBI" id="CHEBI:29991"/>
        <dbReference type="ChEBI" id="CHEBI:58048"/>
        <dbReference type="EC" id="3.5.1.1"/>
    </reaction>
</comment>
<dbReference type="GO" id="GO:0006530">
    <property type="term" value="P:L-asparagine catabolic process"/>
    <property type="evidence" value="ECO:0007669"/>
    <property type="project" value="UniProtKB-ARBA"/>
</dbReference>
<keyword evidence="3" id="KW-0378">Hydrolase</keyword>
<sequence>MNCLPRCSRVCNSLKSSIALSCFSRNLSVIRTAPCVSAHQSFTSNTNVQYPTLFRNSRFFSVFAKDKVNPKLPNVVILGTGGTIAGKGKSATNTAVYEAGAMDVNDLINGVPEVMSIANCVAKGVLQKPSENMKIKDWITLAEKAQYFLDQDDVDGIVVTHGTDTLEESSFFSHLVLHTNKPVVFTGAMRPATALSADGGLNLLNAVVAAGAKETRGLGSLVLMNEELYSARDVTKINTFKVNSFGSGDVGPLGFVQEQHIYLYHVPGRKHTSECEFDLKVFEKHIPKVDIFYVYPNFDVDVLKYYLDHNDGLVLACCGNGSISDDMLPVLRDYNKKCKIVRGSRCCSGIVTPNPIDKKLDLVSSGNLSPQKSRVLLMMALTLTKDTAKIQRIFDMY</sequence>
<evidence type="ECO:0000256" key="6">
    <source>
        <dbReference type="PIRSR" id="PIRSR001220-2"/>
    </source>
</evidence>
<dbReference type="PIRSF" id="PIRSF001220">
    <property type="entry name" value="L-ASNase_gatD"/>
    <property type="match status" value="1"/>
</dbReference>
<dbReference type="InterPro" id="IPR040919">
    <property type="entry name" value="Asparaginase_C"/>
</dbReference>
<comment type="caution">
    <text evidence="12">The sequence shown here is derived from an EMBL/GenBank/DDBJ whole genome shotgun (WGS) entry which is preliminary data.</text>
</comment>
<evidence type="ECO:0000259" key="10">
    <source>
        <dbReference type="Pfam" id="PF00710"/>
    </source>
</evidence>
<dbReference type="InterPro" id="IPR027474">
    <property type="entry name" value="L-asparaginase_N"/>
</dbReference>
<evidence type="ECO:0000256" key="8">
    <source>
        <dbReference type="PROSITE-ProRule" id="PRU10100"/>
    </source>
</evidence>
<dbReference type="GO" id="GO:0004067">
    <property type="term" value="F:asparaginase activity"/>
    <property type="evidence" value="ECO:0007669"/>
    <property type="project" value="UniProtKB-UniRule"/>
</dbReference>
<dbReference type="CDD" id="cd08964">
    <property type="entry name" value="L-asparaginase_II"/>
    <property type="match status" value="1"/>
</dbReference>
<feature type="active site" evidence="7">
    <location>
        <position position="83"/>
    </location>
</feature>
<dbReference type="OrthoDB" id="542841at2759"/>
<dbReference type="FunFam" id="3.40.50.1170:FF:000001">
    <property type="entry name" value="L-asparaginase 2"/>
    <property type="match status" value="1"/>
</dbReference>
<dbReference type="PROSITE" id="PS00917">
    <property type="entry name" value="ASN_GLN_ASE_2"/>
    <property type="match status" value="1"/>
</dbReference>
<evidence type="ECO:0000256" key="2">
    <source>
        <dbReference type="ARBA" id="ARBA00012920"/>
    </source>
</evidence>
<name>A0A196S7S7_BLAHN</name>
<dbReference type="EC" id="3.5.1.1" evidence="2"/>
<evidence type="ECO:0000256" key="9">
    <source>
        <dbReference type="RuleBase" id="RU004456"/>
    </source>
</evidence>
<evidence type="ECO:0000259" key="11">
    <source>
        <dbReference type="Pfam" id="PF17763"/>
    </source>
</evidence>
<dbReference type="NCBIfam" id="TIGR00520">
    <property type="entry name" value="asnASE_II"/>
    <property type="match status" value="1"/>
</dbReference>
<comment type="similarity">
    <text evidence="1 9">Belongs to the asparaginase 1 family.</text>
</comment>
<dbReference type="InterPro" id="IPR027475">
    <property type="entry name" value="Asparaginase/glutaminase_AS2"/>
</dbReference>
<organism evidence="12 13">
    <name type="scientific">Blastocystis sp. subtype 1 (strain ATCC 50177 / NandII)</name>
    <dbReference type="NCBI Taxonomy" id="478820"/>
    <lineage>
        <taxon>Eukaryota</taxon>
        <taxon>Sar</taxon>
        <taxon>Stramenopiles</taxon>
        <taxon>Bigyra</taxon>
        <taxon>Opalozoa</taxon>
        <taxon>Opalinata</taxon>
        <taxon>Blastocystidae</taxon>
        <taxon>Blastocystis</taxon>
    </lineage>
</organism>
<dbReference type="SFLD" id="SFLDS00057">
    <property type="entry name" value="Glutaminase/Asparaginase"/>
    <property type="match status" value="1"/>
</dbReference>
<dbReference type="Proteomes" id="UP000078348">
    <property type="component" value="Unassembled WGS sequence"/>
</dbReference>
<evidence type="ECO:0000313" key="12">
    <source>
        <dbReference type="EMBL" id="OAO12421.1"/>
    </source>
</evidence>
<protein>
    <recommendedName>
        <fullName evidence="2">asparaginase</fullName>
        <ecNumber evidence="2">3.5.1.1</ecNumber>
    </recommendedName>
</protein>
<feature type="binding site" evidence="6">
    <location>
        <position position="130"/>
    </location>
    <ligand>
        <name>substrate</name>
    </ligand>
</feature>
<dbReference type="Pfam" id="PF17763">
    <property type="entry name" value="Asparaginase_C"/>
    <property type="match status" value="1"/>
</dbReference>
<dbReference type="PROSITE" id="PS51732">
    <property type="entry name" value="ASN_GLN_ASE_3"/>
    <property type="match status" value="1"/>
</dbReference>
<evidence type="ECO:0000256" key="4">
    <source>
        <dbReference type="ARBA" id="ARBA00049366"/>
    </source>
</evidence>
<dbReference type="STRING" id="478820.A0A196S7S7"/>
<dbReference type="Gene3D" id="3.40.50.40">
    <property type="match status" value="1"/>
</dbReference>